<gene>
    <name evidence="3" type="ORF">UFOPK3547_01359</name>
</gene>
<organism evidence="3">
    <name type="scientific">freshwater metagenome</name>
    <dbReference type="NCBI Taxonomy" id="449393"/>
    <lineage>
        <taxon>unclassified sequences</taxon>
        <taxon>metagenomes</taxon>
        <taxon>ecological metagenomes</taxon>
    </lineage>
</organism>
<feature type="region of interest" description="Disordered" evidence="1">
    <location>
        <begin position="1"/>
        <end position="54"/>
    </location>
</feature>
<sequence length="54" mass="5543">MSIDRVDVPDESQDGTVVSQSPSGGSAKSGSTVTIGVGRYNPPAAGARLKARRR</sequence>
<dbReference type="EMBL" id="CAESAN010000129">
    <property type="protein sequence ID" value="CAB4346439.1"/>
    <property type="molecule type" value="Genomic_DNA"/>
</dbReference>
<name>A0A6J5ZYY5_9ZZZZ</name>
<dbReference type="AlphaFoldDB" id="A0A6J5ZYY5"/>
<accession>A0A6J5ZYY5</accession>
<evidence type="ECO:0000259" key="2">
    <source>
        <dbReference type="Pfam" id="PF03793"/>
    </source>
</evidence>
<feature type="compositionally biased region" description="Polar residues" evidence="1">
    <location>
        <begin position="14"/>
        <end position="34"/>
    </location>
</feature>
<evidence type="ECO:0000313" key="3">
    <source>
        <dbReference type="EMBL" id="CAB4346439.1"/>
    </source>
</evidence>
<evidence type="ECO:0000256" key="1">
    <source>
        <dbReference type="SAM" id="MobiDB-lite"/>
    </source>
</evidence>
<feature type="domain" description="PASTA" evidence="2">
    <location>
        <begin position="7"/>
        <end position="38"/>
    </location>
</feature>
<reference evidence="3" key="1">
    <citation type="submission" date="2020-05" db="EMBL/GenBank/DDBJ databases">
        <authorList>
            <person name="Chiriac C."/>
            <person name="Salcher M."/>
            <person name="Ghai R."/>
            <person name="Kavagutti S V."/>
        </authorList>
    </citation>
    <scope>NUCLEOTIDE SEQUENCE</scope>
</reference>
<dbReference type="InterPro" id="IPR005543">
    <property type="entry name" value="PASTA_dom"/>
</dbReference>
<dbReference type="Gene3D" id="3.30.10.20">
    <property type="match status" value="1"/>
</dbReference>
<protein>
    <submittedName>
        <fullName evidence="3">Unannotated protein</fullName>
    </submittedName>
</protein>
<dbReference type="Pfam" id="PF03793">
    <property type="entry name" value="PASTA"/>
    <property type="match status" value="1"/>
</dbReference>
<proteinExistence type="predicted"/>